<evidence type="ECO:0000313" key="3">
    <source>
        <dbReference type="Proteomes" id="UP000617041"/>
    </source>
</evidence>
<proteinExistence type="predicted"/>
<name>A0A934PYL1_9BURK</name>
<evidence type="ECO:0000259" key="1">
    <source>
        <dbReference type="Pfam" id="PF24720"/>
    </source>
</evidence>
<feature type="domain" description="DUF7673" evidence="1">
    <location>
        <begin position="60"/>
        <end position="139"/>
    </location>
</feature>
<dbReference type="Proteomes" id="UP000617041">
    <property type="component" value="Unassembled WGS sequence"/>
</dbReference>
<dbReference type="RefSeq" id="WP_200785897.1">
    <property type="nucleotide sequence ID" value="NZ_JAEDAO010000001.1"/>
</dbReference>
<dbReference type="EMBL" id="JAEDAO010000001">
    <property type="protein sequence ID" value="MBK0391049.1"/>
    <property type="molecule type" value="Genomic_DNA"/>
</dbReference>
<sequence length="153" mass="16982">MSQADRKRRHQARLARIEQVQVVAGHAGRGRVDHEATLLERARMLDEELAAHQATEAGLAAFDRLLKVVELRGTARTPEVTELLDALWNRHPLPLAVLRGVEPRVADDMLALLDAFRWSRVDLVTEVTGGPRRVAKVLAAAPPQLESVVRVAR</sequence>
<evidence type="ECO:0000313" key="2">
    <source>
        <dbReference type="EMBL" id="MBK0391049.1"/>
    </source>
</evidence>
<dbReference type="Pfam" id="PF24720">
    <property type="entry name" value="DUF7673"/>
    <property type="match status" value="1"/>
</dbReference>
<dbReference type="AlphaFoldDB" id="A0A934PYL1"/>
<keyword evidence="3" id="KW-1185">Reference proteome</keyword>
<organism evidence="2 3">
    <name type="scientific">Ramlibacter algicola</name>
    <dbReference type="NCBI Taxonomy" id="2795217"/>
    <lineage>
        <taxon>Bacteria</taxon>
        <taxon>Pseudomonadati</taxon>
        <taxon>Pseudomonadota</taxon>
        <taxon>Betaproteobacteria</taxon>
        <taxon>Burkholderiales</taxon>
        <taxon>Comamonadaceae</taxon>
        <taxon>Ramlibacter</taxon>
    </lineage>
</organism>
<dbReference type="InterPro" id="IPR056090">
    <property type="entry name" value="DUF7673"/>
</dbReference>
<comment type="caution">
    <text evidence="2">The sequence shown here is derived from an EMBL/GenBank/DDBJ whole genome shotgun (WGS) entry which is preliminary data.</text>
</comment>
<accession>A0A934PYL1</accession>
<protein>
    <recommendedName>
        <fullName evidence="1">DUF7673 domain-containing protein</fullName>
    </recommendedName>
</protein>
<gene>
    <name evidence="2" type="ORF">I8E28_00470</name>
</gene>
<reference evidence="2" key="1">
    <citation type="submission" date="2020-12" db="EMBL/GenBank/DDBJ databases">
        <title>Ramlibacter sp. nov., isolated from a freshwater alga, Cryptomonas.</title>
        <authorList>
            <person name="Kim H.M."/>
            <person name="Jeon C.O."/>
        </authorList>
    </citation>
    <scope>NUCLEOTIDE SEQUENCE</scope>
    <source>
        <strain evidence="2">CrO1</strain>
    </source>
</reference>